<feature type="region of interest" description="Disordered" evidence="1">
    <location>
        <begin position="70"/>
        <end position="89"/>
    </location>
</feature>
<evidence type="ECO:0000313" key="3">
    <source>
        <dbReference type="Proteomes" id="UP000017836"/>
    </source>
</evidence>
<sequence>MKNMNYPTCNNHTCNNGHKGCISEPCLSLEGHEISKESSKNWGGTHMAHCEEDWVPESVVAWKVFVKEKNPNVGGVPANDERRNEEGIL</sequence>
<name>U5D3D1_AMBTC</name>
<dbReference type="AlphaFoldDB" id="U5D3D1"/>
<dbReference type="HOGENOM" id="CLU_2457792_0_0_1"/>
<accession>U5D3D1</accession>
<proteinExistence type="predicted"/>
<evidence type="ECO:0000313" key="2">
    <source>
        <dbReference type="EMBL" id="ERN15927.1"/>
    </source>
</evidence>
<feature type="compositionally biased region" description="Basic and acidic residues" evidence="1">
    <location>
        <begin position="79"/>
        <end position="89"/>
    </location>
</feature>
<reference evidence="3" key="1">
    <citation type="journal article" date="2013" name="Science">
        <title>The Amborella genome and the evolution of flowering plants.</title>
        <authorList>
            <consortium name="Amborella Genome Project"/>
        </authorList>
    </citation>
    <scope>NUCLEOTIDE SEQUENCE [LARGE SCALE GENOMIC DNA]</scope>
</reference>
<evidence type="ECO:0000256" key="1">
    <source>
        <dbReference type="SAM" id="MobiDB-lite"/>
    </source>
</evidence>
<dbReference type="Gramene" id="ERN15927">
    <property type="protein sequence ID" value="ERN15927"/>
    <property type="gene ID" value="AMTR_s00039p00229740"/>
</dbReference>
<keyword evidence="3" id="KW-1185">Reference proteome</keyword>
<protein>
    <submittedName>
        <fullName evidence="2">Uncharacterized protein</fullName>
    </submittedName>
</protein>
<gene>
    <name evidence="2" type="ORF">AMTR_s00039p00229740</name>
</gene>
<dbReference type="EMBL" id="KI392495">
    <property type="protein sequence ID" value="ERN15927.1"/>
    <property type="molecule type" value="Genomic_DNA"/>
</dbReference>
<dbReference type="Proteomes" id="UP000017836">
    <property type="component" value="Unassembled WGS sequence"/>
</dbReference>
<organism evidence="2 3">
    <name type="scientific">Amborella trichopoda</name>
    <dbReference type="NCBI Taxonomy" id="13333"/>
    <lineage>
        <taxon>Eukaryota</taxon>
        <taxon>Viridiplantae</taxon>
        <taxon>Streptophyta</taxon>
        <taxon>Embryophyta</taxon>
        <taxon>Tracheophyta</taxon>
        <taxon>Spermatophyta</taxon>
        <taxon>Magnoliopsida</taxon>
        <taxon>Amborellales</taxon>
        <taxon>Amborellaceae</taxon>
        <taxon>Amborella</taxon>
    </lineage>
</organism>